<feature type="transmembrane region" description="Helical" evidence="7">
    <location>
        <begin position="253"/>
        <end position="278"/>
    </location>
</feature>
<proteinExistence type="predicted"/>
<protein>
    <submittedName>
        <fullName evidence="8">Branched-chain amino acid ABC transporter permease</fullName>
    </submittedName>
</protein>
<evidence type="ECO:0000256" key="2">
    <source>
        <dbReference type="ARBA" id="ARBA00022475"/>
    </source>
</evidence>
<feature type="region of interest" description="Disordered" evidence="6">
    <location>
        <begin position="290"/>
        <end position="309"/>
    </location>
</feature>
<evidence type="ECO:0000313" key="9">
    <source>
        <dbReference type="Proteomes" id="UP001500449"/>
    </source>
</evidence>
<evidence type="ECO:0000256" key="5">
    <source>
        <dbReference type="ARBA" id="ARBA00023136"/>
    </source>
</evidence>
<feature type="transmembrane region" description="Helical" evidence="7">
    <location>
        <begin position="206"/>
        <end position="222"/>
    </location>
</feature>
<dbReference type="Pfam" id="PF02653">
    <property type="entry name" value="BPD_transp_2"/>
    <property type="match status" value="1"/>
</dbReference>
<evidence type="ECO:0000256" key="7">
    <source>
        <dbReference type="SAM" id="Phobius"/>
    </source>
</evidence>
<keyword evidence="5 7" id="KW-0472">Membrane</keyword>
<feature type="transmembrane region" description="Helical" evidence="7">
    <location>
        <begin position="6"/>
        <end position="26"/>
    </location>
</feature>
<feature type="transmembrane region" description="Helical" evidence="7">
    <location>
        <begin position="62"/>
        <end position="83"/>
    </location>
</feature>
<name>A0ABN2NK00_9PSEU</name>
<keyword evidence="2" id="KW-1003">Cell membrane</keyword>
<evidence type="ECO:0000256" key="3">
    <source>
        <dbReference type="ARBA" id="ARBA00022692"/>
    </source>
</evidence>
<evidence type="ECO:0000256" key="4">
    <source>
        <dbReference type="ARBA" id="ARBA00022989"/>
    </source>
</evidence>
<feature type="transmembrane region" description="Helical" evidence="7">
    <location>
        <begin position="33"/>
        <end position="56"/>
    </location>
</feature>
<dbReference type="Proteomes" id="UP001500449">
    <property type="component" value="Unassembled WGS sequence"/>
</dbReference>
<comment type="subcellular location">
    <subcellularLocation>
        <location evidence="1">Cell membrane</location>
        <topology evidence="1">Multi-pass membrane protein</topology>
    </subcellularLocation>
</comment>
<reference evidence="8 9" key="1">
    <citation type="journal article" date="2019" name="Int. J. Syst. Evol. Microbiol.">
        <title>The Global Catalogue of Microorganisms (GCM) 10K type strain sequencing project: providing services to taxonomists for standard genome sequencing and annotation.</title>
        <authorList>
            <consortium name="The Broad Institute Genomics Platform"/>
            <consortium name="The Broad Institute Genome Sequencing Center for Infectious Disease"/>
            <person name="Wu L."/>
            <person name="Ma J."/>
        </authorList>
    </citation>
    <scope>NUCLEOTIDE SEQUENCE [LARGE SCALE GENOMIC DNA]</scope>
    <source>
        <strain evidence="8 9">JCM 16009</strain>
    </source>
</reference>
<dbReference type="InterPro" id="IPR001851">
    <property type="entry name" value="ABC_transp_permease"/>
</dbReference>
<keyword evidence="4 7" id="KW-1133">Transmembrane helix</keyword>
<accession>A0ABN2NK00</accession>
<feature type="transmembrane region" description="Helical" evidence="7">
    <location>
        <begin position="229"/>
        <end position="247"/>
    </location>
</feature>
<organism evidence="8 9">
    <name type="scientific">Pseudonocardia ailaonensis</name>
    <dbReference type="NCBI Taxonomy" id="367279"/>
    <lineage>
        <taxon>Bacteria</taxon>
        <taxon>Bacillati</taxon>
        <taxon>Actinomycetota</taxon>
        <taxon>Actinomycetes</taxon>
        <taxon>Pseudonocardiales</taxon>
        <taxon>Pseudonocardiaceae</taxon>
        <taxon>Pseudonocardia</taxon>
    </lineage>
</organism>
<feature type="transmembrane region" description="Helical" evidence="7">
    <location>
        <begin position="121"/>
        <end position="146"/>
    </location>
</feature>
<dbReference type="PANTHER" id="PTHR30482:SF10">
    <property type="entry name" value="HIGH-AFFINITY BRANCHED-CHAIN AMINO ACID TRANSPORT PROTEIN BRAE"/>
    <property type="match status" value="1"/>
</dbReference>
<keyword evidence="3 7" id="KW-0812">Transmembrane</keyword>
<feature type="compositionally biased region" description="Pro residues" evidence="6">
    <location>
        <begin position="290"/>
        <end position="299"/>
    </location>
</feature>
<gene>
    <name evidence="8" type="ORF">GCM10009836_56560</name>
</gene>
<evidence type="ECO:0000313" key="8">
    <source>
        <dbReference type="EMBL" id="GAA1868735.1"/>
    </source>
</evidence>
<keyword evidence="9" id="KW-1185">Reference proteome</keyword>
<comment type="caution">
    <text evidence="8">The sequence shown here is derived from an EMBL/GenBank/DDBJ whole genome shotgun (WGS) entry which is preliminary data.</text>
</comment>
<feature type="transmembrane region" description="Helical" evidence="7">
    <location>
        <begin position="90"/>
        <end position="109"/>
    </location>
</feature>
<dbReference type="CDD" id="cd06581">
    <property type="entry name" value="TM_PBP1_LivM_like"/>
    <property type="match status" value="1"/>
</dbReference>
<dbReference type="EMBL" id="BAAAQK010000023">
    <property type="protein sequence ID" value="GAA1868735.1"/>
    <property type="molecule type" value="Genomic_DNA"/>
</dbReference>
<sequence length="309" mass="32396">MTLSSWYAGNETTIITFGITFLLAMSMQVTMRVGVLSLAGLGFYAVGSYATGIVVLRDIIPAPVAILASIVVCGLLSLAFGLALHRVRGLYLAMVTLGFVLILGVIAANGGTLTGGANGMYGVPITISAPEVVLASLVVIAAACLWERGRAGRATNALRTDQLLSTSVGIDARRMRNISFLLSGAIGGLAGSLNVLSFGAVSPSDAGFAMLTTMITVVIVGGQRSWAGVLLGAILISWLPTWLVWFEGATREIILGLLIVVLGMFAPDGLLGVFSWLFGRLRGIRRRSVPPPVAEPPPARQLEESSRVR</sequence>
<dbReference type="RefSeq" id="WP_344423655.1">
    <property type="nucleotide sequence ID" value="NZ_BAAAQK010000023.1"/>
</dbReference>
<feature type="transmembrane region" description="Helical" evidence="7">
    <location>
        <begin position="180"/>
        <end position="200"/>
    </location>
</feature>
<dbReference type="InterPro" id="IPR043428">
    <property type="entry name" value="LivM-like"/>
</dbReference>
<evidence type="ECO:0000256" key="6">
    <source>
        <dbReference type="SAM" id="MobiDB-lite"/>
    </source>
</evidence>
<evidence type="ECO:0000256" key="1">
    <source>
        <dbReference type="ARBA" id="ARBA00004651"/>
    </source>
</evidence>
<dbReference type="PANTHER" id="PTHR30482">
    <property type="entry name" value="HIGH-AFFINITY BRANCHED-CHAIN AMINO ACID TRANSPORT SYSTEM PERMEASE"/>
    <property type="match status" value="1"/>
</dbReference>